<proteinExistence type="predicted"/>
<reference evidence="2" key="1">
    <citation type="submission" date="2021-01" db="EMBL/GenBank/DDBJ databases">
        <title>A chromosome-scale assembly of European eel, Anguilla anguilla.</title>
        <authorList>
            <person name="Henkel C."/>
            <person name="Jong-Raadsen S.A."/>
            <person name="Dufour S."/>
            <person name="Weltzien F.-A."/>
            <person name="Palstra A.P."/>
            <person name="Pelster B."/>
            <person name="Spaink H.P."/>
            <person name="Van Den Thillart G.E."/>
            <person name="Jansen H."/>
            <person name="Zahm M."/>
            <person name="Klopp C."/>
            <person name="Cedric C."/>
            <person name="Louis A."/>
            <person name="Berthelot C."/>
            <person name="Parey E."/>
            <person name="Roest Crollius H."/>
            <person name="Montfort J."/>
            <person name="Robinson-Rechavi M."/>
            <person name="Bucao C."/>
            <person name="Bouchez O."/>
            <person name="Gislard M."/>
            <person name="Lluch J."/>
            <person name="Milhes M."/>
            <person name="Lampietro C."/>
            <person name="Lopez Roques C."/>
            <person name="Donnadieu C."/>
            <person name="Braasch I."/>
            <person name="Desvignes T."/>
            <person name="Postlethwait J."/>
            <person name="Bobe J."/>
            <person name="Guiguen Y."/>
            <person name="Dirks R."/>
        </authorList>
    </citation>
    <scope>NUCLEOTIDE SEQUENCE</scope>
    <source>
        <strain evidence="2">Tag_6206</strain>
        <tissue evidence="2">Liver</tissue>
    </source>
</reference>
<evidence type="ECO:0000313" key="3">
    <source>
        <dbReference type="Proteomes" id="UP001044222"/>
    </source>
</evidence>
<keyword evidence="3" id="KW-1185">Reference proteome</keyword>
<protein>
    <submittedName>
        <fullName evidence="2">Uncharacterized protein</fullName>
    </submittedName>
</protein>
<evidence type="ECO:0000313" key="2">
    <source>
        <dbReference type="EMBL" id="KAG5853355.1"/>
    </source>
</evidence>
<comment type="caution">
    <text evidence="2">The sequence shown here is derived from an EMBL/GenBank/DDBJ whole genome shotgun (WGS) entry which is preliminary data.</text>
</comment>
<feature type="region of interest" description="Disordered" evidence="1">
    <location>
        <begin position="68"/>
        <end position="164"/>
    </location>
</feature>
<gene>
    <name evidence="2" type="ORF">ANANG_G00072410</name>
</gene>
<evidence type="ECO:0000256" key="1">
    <source>
        <dbReference type="SAM" id="MobiDB-lite"/>
    </source>
</evidence>
<dbReference type="EMBL" id="JAFIRN010000003">
    <property type="protein sequence ID" value="KAG5853355.1"/>
    <property type="molecule type" value="Genomic_DNA"/>
</dbReference>
<organism evidence="2 3">
    <name type="scientific">Anguilla anguilla</name>
    <name type="common">European freshwater eel</name>
    <name type="synonym">Muraena anguilla</name>
    <dbReference type="NCBI Taxonomy" id="7936"/>
    <lineage>
        <taxon>Eukaryota</taxon>
        <taxon>Metazoa</taxon>
        <taxon>Chordata</taxon>
        <taxon>Craniata</taxon>
        <taxon>Vertebrata</taxon>
        <taxon>Euteleostomi</taxon>
        <taxon>Actinopterygii</taxon>
        <taxon>Neopterygii</taxon>
        <taxon>Teleostei</taxon>
        <taxon>Anguilliformes</taxon>
        <taxon>Anguillidae</taxon>
        <taxon>Anguilla</taxon>
    </lineage>
</organism>
<accession>A0A9D3MRA8</accession>
<dbReference type="Proteomes" id="UP001044222">
    <property type="component" value="Unassembled WGS sequence"/>
</dbReference>
<feature type="compositionally biased region" description="Basic residues" evidence="1">
    <location>
        <begin position="155"/>
        <end position="164"/>
    </location>
</feature>
<name>A0A9D3MRA8_ANGAN</name>
<sequence>MTKGRVDFLKAMADALAAGSGAFPRGPHSPDPLLSPMSKLAHCFTGLGATQTGDTPRRCLDLSNISTGSADVAVGPESPCSAPLSDHAQSPQQDSPVPRNSRMKRLKSFLPRLLCSSPKPNSDSHRQGDLTTQTRRMWPPGASGRPRCSACCRPQTHRQRAAVS</sequence>
<dbReference type="AlphaFoldDB" id="A0A9D3MRA8"/>